<sequence length="393" mass="44357">MTDLDDLRAELDAFAQPEKKKSLSAKEERIIAGFEEIQHFVEEHGKVPQHGEDKDIFERLYAVRLERLCAQEECRTLLTPLDHQGLLGTYSEQADSAIESMDDDALLAELDGLAASSEITELKHVRSTEQKRVVEEMASRDVCTHFEEFKPLFDKVQQELDAGLRDTKPLQQQPEIFIGDWFILYGQKAYVAEIEDITRNVSGHKDGRLRVIFDNGTESNLLIRSLQKALMKDETARIIMKISQGPLFADTNEDDGLASGTIYVLRSQSQHPFVAEHRALIHKIGVTGGKVETRIANAAQDSTYLLAEVEIVATYQLSGINRTKLEKLLHKIFSAAQIDLTIEDRFGRPVKPREWFLVPISVIDKAVDAIRDGSITQLVYDPKVAQLVSHIHQ</sequence>
<protein>
    <recommendedName>
        <fullName evidence="1">Bacteriophage T5 Orf172 DNA-binding domain-containing protein</fullName>
    </recommendedName>
</protein>
<evidence type="ECO:0000259" key="1">
    <source>
        <dbReference type="SMART" id="SM00974"/>
    </source>
</evidence>
<feature type="domain" description="Bacteriophage T5 Orf172 DNA-binding" evidence="1">
    <location>
        <begin position="276"/>
        <end position="370"/>
    </location>
</feature>
<dbReference type="EMBL" id="LAZR01005367">
    <property type="protein sequence ID" value="KKN00513.1"/>
    <property type="molecule type" value="Genomic_DNA"/>
</dbReference>
<evidence type="ECO:0000313" key="2">
    <source>
        <dbReference type="EMBL" id="KKN00513.1"/>
    </source>
</evidence>
<dbReference type="AlphaFoldDB" id="A0A0F9Q541"/>
<gene>
    <name evidence="2" type="ORF">LCGC14_1137050</name>
</gene>
<name>A0A0F9Q541_9ZZZZ</name>
<organism evidence="2">
    <name type="scientific">marine sediment metagenome</name>
    <dbReference type="NCBI Taxonomy" id="412755"/>
    <lineage>
        <taxon>unclassified sequences</taxon>
        <taxon>metagenomes</taxon>
        <taxon>ecological metagenomes</taxon>
    </lineage>
</organism>
<reference evidence="2" key="1">
    <citation type="journal article" date="2015" name="Nature">
        <title>Complex archaea that bridge the gap between prokaryotes and eukaryotes.</title>
        <authorList>
            <person name="Spang A."/>
            <person name="Saw J.H."/>
            <person name="Jorgensen S.L."/>
            <person name="Zaremba-Niedzwiedzka K."/>
            <person name="Martijn J."/>
            <person name="Lind A.E."/>
            <person name="van Eijk R."/>
            <person name="Schleper C."/>
            <person name="Guy L."/>
            <person name="Ettema T.J."/>
        </authorList>
    </citation>
    <scope>NUCLEOTIDE SEQUENCE</scope>
</reference>
<dbReference type="Pfam" id="PF13455">
    <property type="entry name" value="MUG113"/>
    <property type="match status" value="1"/>
</dbReference>
<proteinExistence type="predicted"/>
<accession>A0A0F9Q541</accession>
<dbReference type="InterPro" id="IPR018306">
    <property type="entry name" value="Phage_T5_Orf172_DNA-bd"/>
</dbReference>
<comment type="caution">
    <text evidence="2">The sequence shown here is derived from an EMBL/GenBank/DDBJ whole genome shotgun (WGS) entry which is preliminary data.</text>
</comment>
<dbReference type="SMART" id="SM00974">
    <property type="entry name" value="T5orf172"/>
    <property type="match status" value="1"/>
</dbReference>